<proteinExistence type="predicted"/>
<sequence>MRGEAHRSATWFCLRETEAPSASSTPVPVPERWRLRQLCRRRFTLLVWLGLVEISSEDDRSSTMVNGDGSREAFLSVIEMNGDE</sequence>
<dbReference type="Proteomes" id="UP000712281">
    <property type="component" value="Unassembled WGS sequence"/>
</dbReference>
<accession>A0A8S9HX12</accession>
<evidence type="ECO:0000313" key="1">
    <source>
        <dbReference type="EMBL" id="KAF2559298.1"/>
    </source>
</evidence>
<dbReference type="AlphaFoldDB" id="A0A8S9HX12"/>
<gene>
    <name evidence="1" type="ORF">F2Q68_00016916</name>
</gene>
<reference evidence="1" key="1">
    <citation type="submission" date="2019-12" db="EMBL/GenBank/DDBJ databases">
        <title>Genome sequencing and annotation of Brassica cretica.</title>
        <authorList>
            <person name="Studholme D.J."/>
            <person name="Sarris P.F."/>
        </authorList>
    </citation>
    <scope>NUCLEOTIDE SEQUENCE</scope>
    <source>
        <strain evidence="1">PFS-001/15</strain>
        <tissue evidence="1">Leaf</tissue>
    </source>
</reference>
<protein>
    <submittedName>
        <fullName evidence="1">Uncharacterized protein</fullName>
    </submittedName>
</protein>
<evidence type="ECO:0000313" key="2">
    <source>
        <dbReference type="Proteomes" id="UP000712281"/>
    </source>
</evidence>
<dbReference type="EMBL" id="QGKW02001940">
    <property type="protein sequence ID" value="KAF2559298.1"/>
    <property type="molecule type" value="Genomic_DNA"/>
</dbReference>
<organism evidence="1 2">
    <name type="scientific">Brassica cretica</name>
    <name type="common">Mustard</name>
    <dbReference type="NCBI Taxonomy" id="69181"/>
    <lineage>
        <taxon>Eukaryota</taxon>
        <taxon>Viridiplantae</taxon>
        <taxon>Streptophyta</taxon>
        <taxon>Embryophyta</taxon>
        <taxon>Tracheophyta</taxon>
        <taxon>Spermatophyta</taxon>
        <taxon>Magnoliopsida</taxon>
        <taxon>eudicotyledons</taxon>
        <taxon>Gunneridae</taxon>
        <taxon>Pentapetalae</taxon>
        <taxon>rosids</taxon>
        <taxon>malvids</taxon>
        <taxon>Brassicales</taxon>
        <taxon>Brassicaceae</taxon>
        <taxon>Brassiceae</taxon>
        <taxon>Brassica</taxon>
    </lineage>
</organism>
<comment type="caution">
    <text evidence="1">The sequence shown here is derived from an EMBL/GenBank/DDBJ whole genome shotgun (WGS) entry which is preliminary data.</text>
</comment>
<name>A0A8S9HX12_BRACR</name>